<feature type="transmembrane region" description="Helical" evidence="7">
    <location>
        <begin position="161"/>
        <end position="179"/>
    </location>
</feature>
<proteinExistence type="predicted"/>
<sequence>MMASHQAIGLTVPLDTRIFYAVNQFARDTPWLQPIVAAYANYGTALFAALILAGWWVARGQGSARMAAAVWVPLGVLAVLAINQPIADAVAEVRPCNALHDIVVLHCNTDAGFPSDHAVMAGAATVGVWLVQRRLGILALLASVLMCCARVYVAAHFPQDVVAGFALGAAVGLVGYVLLRRPLTRMIDVVSESRLRPLVALPRSGA</sequence>
<evidence type="ECO:0000256" key="3">
    <source>
        <dbReference type="ARBA" id="ARBA00022692"/>
    </source>
</evidence>
<dbReference type="Pfam" id="PF01569">
    <property type="entry name" value="PAP2"/>
    <property type="match status" value="1"/>
</dbReference>
<dbReference type="SMART" id="SM00014">
    <property type="entry name" value="acidPPc"/>
    <property type="match status" value="1"/>
</dbReference>
<evidence type="ECO:0000313" key="9">
    <source>
        <dbReference type="EMBL" id="ULN41815.2"/>
    </source>
</evidence>
<evidence type="ECO:0000313" key="10">
    <source>
        <dbReference type="Proteomes" id="UP001055337"/>
    </source>
</evidence>
<keyword evidence="4" id="KW-0378">Hydrolase</keyword>
<evidence type="ECO:0000256" key="6">
    <source>
        <dbReference type="ARBA" id="ARBA00023136"/>
    </source>
</evidence>
<keyword evidence="2" id="KW-1003">Cell membrane</keyword>
<feature type="domain" description="Phosphatidic acid phosphatase type 2/haloperoxidase" evidence="8">
    <location>
        <begin position="64"/>
        <end position="176"/>
    </location>
</feature>
<dbReference type="InterPro" id="IPR036938">
    <property type="entry name" value="PAP2/HPO_sf"/>
</dbReference>
<dbReference type="RefSeq" id="WP_262871716.1">
    <property type="nucleotide sequence ID" value="NZ_CP092362.2"/>
</dbReference>
<dbReference type="InterPro" id="IPR000326">
    <property type="entry name" value="PAP2/HPO"/>
</dbReference>
<reference evidence="9" key="1">
    <citation type="submission" date="2022-08" db="EMBL/GenBank/DDBJ databases">
        <title>Whole genome sequencing of non-tuberculosis mycobacteria type-strains.</title>
        <authorList>
            <person name="Igarashi Y."/>
            <person name="Osugi A."/>
            <person name="Mitarai S."/>
        </authorList>
    </citation>
    <scope>NUCLEOTIDE SEQUENCE</scope>
    <source>
        <strain evidence="9">JCM 16369</strain>
    </source>
</reference>
<dbReference type="PANTHER" id="PTHR14969">
    <property type="entry name" value="SPHINGOSINE-1-PHOSPHATE PHOSPHOHYDROLASE"/>
    <property type="match status" value="1"/>
</dbReference>
<dbReference type="Gene3D" id="1.20.144.10">
    <property type="entry name" value="Phosphatidic acid phosphatase type 2/haloperoxidase"/>
    <property type="match status" value="1"/>
</dbReference>
<dbReference type="Proteomes" id="UP001055337">
    <property type="component" value="Chromosome"/>
</dbReference>
<evidence type="ECO:0000256" key="1">
    <source>
        <dbReference type="ARBA" id="ARBA00004651"/>
    </source>
</evidence>
<organism evidence="9 10">
    <name type="scientific">Mycolicibacterium crocinum</name>
    <dbReference type="NCBI Taxonomy" id="388459"/>
    <lineage>
        <taxon>Bacteria</taxon>
        <taxon>Bacillati</taxon>
        <taxon>Actinomycetota</taxon>
        <taxon>Actinomycetes</taxon>
        <taxon>Mycobacteriales</taxon>
        <taxon>Mycobacteriaceae</taxon>
        <taxon>Mycolicibacterium</taxon>
    </lineage>
</organism>
<feature type="transmembrane region" description="Helical" evidence="7">
    <location>
        <begin position="39"/>
        <end position="58"/>
    </location>
</feature>
<evidence type="ECO:0000256" key="7">
    <source>
        <dbReference type="SAM" id="Phobius"/>
    </source>
</evidence>
<keyword evidence="5 7" id="KW-1133">Transmembrane helix</keyword>
<evidence type="ECO:0000256" key="5">
    <source>
        <dbReference type="ARBA" id="ARBA00022989"/>
    </source>
</evidence>
<keyword evidence="10" id="KW-1185">Reference proteome</keyword>
<dbReference type="SUPFAM" id="SSF48317">
    <property type="entry name" value="Acid phosphatase/Vanadium-dependent haloperoxidase"/>
    <property type="match status" value="1"/>
</dbReference>
<protein>
    <submittedName>
        <fullName evidence="9">Phosphatase PAP2 family protein</fullName>
    </submittedName>
</protein>
<accession>A0ABY3TLH5</accession>
<keyword evidence="6 7" id="KW-0472">Membrane</keyword>
<evidence type="ECO:0000259" key="8">
    <source>
        <dbReference type="SMART" id="SM00014"/>
    </source>
</evidence>
<evidence type="ECO:0000256" key="2">
    <source>
        <dbReference type="ARBA" id="ARBA00022475"/>
    </source>
</evidence>
<dbReference type="EMBL" id="CP092362">
    <property type="protein sequence ID" value="ULN41815.2"/>
    <property type="molecule type" value="Genomic_DNA"/>
</dbReference>
<feature type="transmembrane region" description="Helical" evidence="7">
    <location>
        <begin position="135"/>
        <end position="155"/>
    </location>
</feature>
<keyword evidence="3 7" id="KW-0812">Transmembrane</keyword>
<name>A0ABY3TLH5_9MYCO</name>
<comment type="subcellular location">
    <subcellularLocation>
        <location evidence="1">Cell membrane</location>
        <topology evidence="1">Multi-pass membrane protein</topology>
    </subcellularLocation>
</comment>
<evidence type="ECO:0000256" key="4">
    <source>
        <dbReference type="ARBA" id="ARBA00022801"/>
    </source>
</evidence>
<gene>
    <name evidence="9" type="ORF">MI149_01285</name>
</gene>
<dbReference type="PANTHER" id="PTHR14969:SF62">
    <property type="entry name" value="DECAPRENYLPHOSPHORYL-5-PHOSPHORIBOSE PHOSPHATASE RV3807C-RELATED"/>
    <property type="match status" value="1"/>
</dbReference>